<dbReference type="EMBL" id="BPQB01000022">
    <property type="protein sequence ID" value="GJE91554.1"/>
    <property type="molecule type" value="Genomic_DNA"/>
</dbReference>
<gene>
    <name evidence="1" type="ORF">PsYK624_077040</name>
</gene>
<dbReference type="OrthoDB" id="443318at2759"/>
<organism evidence="1 2">
    <name type="scientific">Phanerochaete sordida</name>
    <dbReference type="NCBI Taxonomy" id="48140"/>
    <lineage>
        <taxon>Eukaryota</taxon>
        <taxon>Fungi</taxon>
        <taxon>Dikarya</taxon>
        <taxon>Basidiomycota</taxon>
        <taxon>Agaricomycotina</taxon>
        <taxon>Agaricomycetes</taxon>
        <taxon>Polyporales</taxon>
        <taxon>Phanerochaetaceae</taxon>
        <taxon>Phanerochaete</taxon>
    </lineage>
</organism>
<sequence length="82" mass="9042">MAHIESIADSCGYTDYSKNFVTYPPKGPLPVPGNNTEGVAGCKVWNQIFGAAVLTNPAFNVYRIFDTWPVLWDVHGFPGSFF</sequence>
<name>A0A9P3LEF5_9APHY</name>
<comment type="caution">
    <text evidence="1">The sequence shown here is derived from an EMBL/GenBank/DDBJ whole genome shotgun (WGS) entry which is preliminary data.</text>
</comment>
<reference evidence="1 2" key="1">
    <citation type="submission" date="2021-08" db="EMBL/GenBank/DDBJ databases">
        <title>Draft Genome Sequence of Phanerochaete sordida strain YK-624.</title>
        <authorList>
            <person name="Mori T."/>
            <person name="Dohra H."/>
            <person name="Suzuki T."/>
            <person name="Kawagishi H."/>
            <person name="Hirai H."/>
        </authorList>
    </citation>
    <scope>NUCLEOTIDE SEQUENCE [LARGE SCALE GENOMIC DNA]</scope>
    <source>
        <strain evidence="1 2">YK-624</strain>
    </source>
</reference>
<dbReference type="AlphaFoldDB" id="A0A9P3LEF5"/>
<keyword evidence="2" id="KW-1185">Reference proteome</keyword>
<protein>
    <submittedName>
        <fullName evidence="1">Uncharacterized protein</fullName>
    </submittedName>
</protein>
<dbReference type="Proteomes" id="UP000703269">
    <property type="component" value="Unassembled WGS sequence"/>
</dbReference>
<evidence type="ECO:0000313" key="2">
    <source>
        <dbReference type="Proteomes" id="UP000703269"/>
    </source>
</evidence>
<accession>A0A9P3LEF5</accession>
<proteinExistence type="predicted"/>
<evidence type="ECO:0000313" key="1">
    <source>
        <dbReference type="EMBL" id="GJE91554.1"/>
    </source>
</evidence>